<feature type="region of interest" description="Disordered" evidence="1">
    <location>
        <begin position="1"/>
        <end position="51"/>
    </location>
</feature>
<proteinExistence type="predicted"/>
<dbReference type="Proteomes" id="UP001219525">
    <property type="component" value="Unassembled WGS sequence"/>
</dbReference>
<protein>
    <submittedName>
        <fullName evidence="2">Uncharacterized protein</fullName>
    </submittedName>
</protein>
<evidence type="ECO:0000313" key="2">
    <source>
        <dbReference type="EMBL" id="KAJ7210334.1"/>
    </source>
</evidence>
<evidence type="ECO:0000256" key="1">
    <source>
        <dbReference type="SAM" id="MobiDB-lite"/>
    </source>
</evidence>
<comment type="caution">
    <text evidence="2">The sequence shown here is derived from an EMBL/GenBank/DDBJ whole genome shotgun (WGS) entry which is preliminary data.</text>
</comment>
<sequence>MLVPPPRQDHPQPCPPEPDPPQSATTGERIPEVGENDESSPGAQTSRPQADTAELVAAIEKKIADLVDRQRERTRLETRVRGVPELNHITKYAVNIAKDQKPRDTITYLRRTDITPVKGSKRSSEMAELARDYHNDLQADGGDVEPALRFQAKNEALNSLPPLGTNVNMTPLDEKLSEEDVLLALLEAAPGKAAGMDGFATEFWNLAPDSKP</sequence>
<organism evidence="2 3">
    <name type="scientific">Mycena pura</name>
    <dbReference type="NCBI Taxonomy" id="153505"/>
    <lineage>
        <taxon>Eukaryota</taxon>
        <taxon>Fungi</taxon>
        <taxon>Dikarya</taxon>
        <taxon>Basidiomycota</taxon>
        <taxon>Agaricomycotina</taxon>
        <taxon>Agaricomycetes</taxon>
        <taxon>Agaricomycetidae</taxon>
        <taxon>Agaricales</taxon>
        <taxon>Marasmiineae</taxon>
        <taxon>Mycenaceae</taxon>
        <taxon>Mycena</taxon>
    </lineage>
</organism>
<name>A0AAD6VE83_9AGAR</name>
<keyword evidence="3" id="KW-1185">Reference proteome</keyword>
<reference evidence="2" key="1">
    <citation type="submission" date="2023-03" db="EMBL/GenBank/DDBJ databases">
        <title>Massive genome expansion in bonnet fungi (Mycena s.s.) driven by repeated elements and novel gene families across ecological guilds.</title>
        <authorList>
            <consortium name="Lawrence Berkeley National Laboratory"/>
            <person name="Harder C.B."/>
            <person name="Miyauchi S."/>
            <person name="Viragh M."/>
            <person name="Kuo A."/>
            <person name="Thoen E."/>
            <person name="Andreopoulos B."/>
            <person name="Lu D."/>
            <person name="Skrede I."/>
            <person name="Drula E."/>
            <person name="Henrissat B."/>
            <person name="Morin E."/>
            <person name="Kohler A."/>
            <person name="Barry K."/>
            <person name="LaButti K."/>
            <person name="Morin E."/>
            <person name="Salamov A."/>
            <person name="Lipzen A."/>
            <person name="Mereny Z."/>
            <person name="Hegedus B."/>
            <person name="Baldrian P."/>
            <person name="Stursova M."/>
            <person name="Weitz H."/>
            <person name="Taylor A."/>
            <person name="Grigoriev I.V."/>
            <person name="Nagy L.G."/>
            <person name="Martin F."/>
            <person name="Kauserud H."/>
        </authorList>
    </citation>
    <scope>NUCLEOTIDE SEQUENCE</scope>
    <source>
        <strain evidence="2">9144</strain>
    </source>
</reference>
<gene>
    <name evidence="2" type="ORF">GGX14DRAFT_565539</name>
</gene>
<feature type="compositionally biased region" description="Polar residues" evidence="1">
    <location>
        <begin position="39"/>
        <end position="49"/>
    </location>
</feature>
<dbReference type="AlphaFoldDB" id="A0AAD6VE83"/>
<feature type="compositionally biased region" description="Pro residues" evidence="1">
    <location>
        <begin position="1"/>
        <end position="21"/>
    </location>
</feature>
<dbReference type="EMBL" id="JARJCW010000028">
    <property type="protein sequence ID" value="KAJ7210334.1"/>
    <property type="molecule type" value="Genomic_DNA"/>
</dbReference>
<accession>A0AAD6VE83</accession>
<evidence type="ECO:0000313" key="3">
    <source>
        <dbReference type="Proteomes" id="UP001219525"/>
    </source>
</evidence>